<protein>
    <submittedName>
        <fullName evidence="2">Uncharacterized protein</fullName>
    </submittedName>
</protein>
<dbReference type="AlphaFoldDB" id="A0A383VHP6"/>
<feature type="compositionally biased region" description="Low complexity" evidence="1">
    <location>
        <begin position="22"/>
        <end position="50"/>
    </location>
</feature>
<evidence type="ECO:0000313" key="2">
    <source>
        <dbReference type="EMBL" id="SZX65045.1"/>
    </source>
</evidence>
<proteinExistence type="predicted"/>
<keyword evidence="3" id="KW-1185">Reference proteome</keyword>
<dbReference type="Proteomes" id="UP000256970">
    <property type="component" value="Unassembled WGS sequence"/>
</dbReference>
<reference evidence="2 3" key="1">
    <citation type="submission" date="2016-10" db="EMBL/GenBank/DDBJ databases">
        <authorList>
            <person name="Cai Z."/>
        </authorList>
    </citation>
    <scope>NUCLEOTIDE SEQUENCE [LARGE SCALE GENOMIC DNA]</scope>
</reference>
<evidence type="ECO:0000313" key="3">
    <source>
        <dbReference type="Proteomes" id="UP000256970"/>
    </source>
</evidence>
<evidence type="ECO:0000256" key="1">
    <source>
        <dbReference type="SAM" id="MobiDB-lite"/>
    </source>
</evidence>
<feature type="region of interest" description="Disordered" evidence="1">
    <location>
        <begin position="22"/>
        <end position="52"/>
    </location>
</feature>
<name>A0A383VHP6_TETOB</name>
<gene>
    <name evidence="2" type="ORF">BQ4739_LOCUS5506</name>
</gene>
<accession>A0A383VHP6</accession>
<dbReference type="EMBL" id="FNXT01000533">
    <property type="protein sequence ID" value="SZX65045.1"/>
    <property type="molecule type" value="Genomic_DNA"/>
</dbReference>
<organism evidence="2 3">
    <name type="scientific">Tetradesmus obliquus</name>
    <name type="common">Green alga</name>
    <name type="synonym">Acutodesmus obliquus</name>
    <dbReference type="NCBI Taxonomy" id="3088"/>
    <lineage>
        <taxon>Eukaryota</taxon>
        <taxon>Viridiplantae</taxon>
        <taxon>Chlorophyta</taxon>
        <taxon>core chlorophytes</taxon>
        <taxon>Chlorophyceae</taxon>
        <taxon>CS clade</taxon>
        <taxon>Sphaeropleales</taxon>
        <taxon>Scenedesmaceae</taxon>
        <taxon>Tetradesmus</taxon>
    </lineage>
</organism>
<sequence>MSASAVAAVAAPAAPAVVAAALMSSRSTTTSSSSSSSSSSGSNSQSSRSSNIDHQTCTAQPLCSAAEDSISVAENIVSGSAAVIQVMSGAAPVTVKDQAGSTTSCITTNTPCPGAAPVTVKDQAGSTTSCITTNTPCPGAAPVTVKDQAGSTASCITTNTPCPGAAPVTVKDQAGSTTSCITTNTPCPGAAPVTVKDQAGSTTSCITTNTPCPGAAPVTVKDQAGSTTSCITTNTPCPGCNVPDFLIMVQNSAGGLIGCTNTASHDGPLVGFRGTAPAYPIAYYRDVTSCPVYSTTPGSANTEYTVPLLPANVLISAVPKACLTVPATAIQACPGSATLSQLNYPVEVMLADPSGCGGDSGACTTSRVIACYVPGT</sequence>